<comment type="caution">
    <text evidence="3">The sequence shown here is derived from an EMBL/GenBank/DDBJ whole genome shotgun (WGS) entry which is preliminary data.</text>
</comment>
<dbReference type="GO" id="GO:0005543">
    <property type="term" value="F:phospholipid binding"/>
    <property type="evidence" value="ECO:0007669"/>
    <property type="project" value="TreeGrafter"/>
</dbReference>
<dbReference type="AlphaFoldDB" id="A0A0W8G8L1"/>
<proteinExistence type="predicted"/>
<protein>
    <submittedName>
        <fullName evidence="3">Paraquat-inducible protein b</fullName>
    </submittedName>
</protein>
<evidence type="ECO:0000313" key="3">
    <source>
        <dbReference type="EMBL" id="KUG29493.1"/>
    </source>
</evidence>
<feature type="transmembrane region" description="Helical" evidence="1">
    <location>
        <begin position="12"/>
        <end position="34"/>
    </location>
</feature>
<dbReference type="Pfam" id="PF02470">
    <property type="entry name" value="MlaD"/>
    <property type="match status" value="1"/>
</dbReference>
<accession>A0A0W8G8L1</accession>
<name>A0A0W8G8L1_9ZZZZ</name>
<dbReference type="InterPro" id="IPR003399">
    <property type="entry name" value="Mce/MlaD"/>
</dbReference>
<reference evidence="3" key="1">
    <citation type="journal article" date="2015" name="Proc. Natl. Acad. Sci. U.S.A.">
        <title>Networks of energetic and metabolic interactions define dynamics in microbial communities.</title>
        <authorList>
            <person name="Embree M."/>
            <person name="Liu J.K."/>
            <person name="Al-Bassam M.M."/>
            <person name="Zengler K."/>
        </authorList>
    </citation>
    <scope>NUCLEOTIDE SEQUENCE</scope>
</reference>
<evidence type="ECO:0000256" key="1">
    <source>
        <dbReference type="SAM" id="Phobius"/>
    </source>
</evidence>
<organism evidence="3">
    <name type="scientific">hydrocarbon metagenome</name>
    <dbReference type="NCBI Taxonomy" id="938273"/>
    <lineage>
        <taxon>unclassified sequences</taxon>
        <taxon>metagenomes</taxon>
        <taxon>ecological metagenomes</taxon>
    </lineage>
</organism>
<keyword evidence="1" id="KW-1133">Transmembrane helix</keyword>
<dbReference type="EMBL" id="LNQE01000077">
    <property type="protein sequence ID" value="KUG29493.1"/>
    <property type="molecule type" value="Genomic_DNA"/>
</dbReference>
<evidence type="ECO:0000259" key="2">
    <source>
        <dbReference type="Pfam" id="PF02470"/>
    </source>
</evidence>
<sequence>MASTVKKSMIGAFVLGAVALGVGAVIVFGSGMFFTQKYRFILFFENSVSGLQVGAPVLFRGVPIGQVTGISIDADAGDLHFYIPVVVEIEGGKVRMTVNKGAKKPKDESLLQANQENVHDLLTKLVERGLRAQLVTQSFVTGQLAVALDIMPDTEVHLVGDSTLPEIPTVPSAFEKLTQTLTKLPLETLVDRLTATVTGIDKLVNSPEIQALPVKLDKTLEAGNDLLRDLQGKVDPLAENLDVAIQSYTELARDMNQRTAGLSTAAGKTLTMLDTTLKEGSAALASIQKLTRADSPTVTDLNAALREIATAARSLRALADYLERHPEALIQGKGPRR</sequence>
<keyword evidence="1" id="KW-0472">Membrane</keyword>
<feature type="domain" description="Mce/MlaD" evidence="2">
    <location>
        <begin position="37"/>
        <end position="149"/>
    </location>
</feature>
<keyword evidence="1" id="KW-0812">Transmembrane</keyword>
<dbReference type="PANTHER" id="PTHR33371">
    <property type="entry name" value="INTERMEMBRANE PHOSPHOLIPID TRANSPORT SYSTEM BINDING PROTEIN MLAD-RELATED"/>
    <property type="match status" value="1"/>
</dbReference>
<dbReference type="GO" id="GO:0005548">
    <property type="term" value="F:phospholipid transporter activity"/>
    <property type="evidence" value="ECO:0007669"/>
    <property type="project" value="TreeGrafter"/>
</dbReference>
<gene>
    <name evidence="3" type="ORF">ASZ90_000621</name>
</gene>
<dbReference type="InterPro" id="IPR052336">
    <property type="entry name" value="MlaD_Phospholipid_Transporter"/>
</dbReference>
<dbReference type="PANTHER" id="PTHR33371:SF4">
    <property type="entry name" value="INTERMEMBRANE PHOSPHOLIPID TRANSPORT SYSTEM BINDING PROTEIN MLAD"/>
    <property type="match status" value="1"/>
</dbReference>